<dbReference type="EMBL" id="PPTA01000001">
    <property type="protein sequence ID" value="TFB07309.1"/>
    <property type="molecule type" value="Genomic_DNA"/>
</dbReference>
<evidence type="ECO:0000313" key="1">
    <source>
        <dbReference type="EMBL" id="TFB07309.1"/>
    </source>
</evidence>
<organism evidence="1 2">
    <name type="scientific">Trichoderma ghanense</name>
    <dbReference type="NCBI Taxonomy" id="65468"/>
    <lineage>
        <taxon>Eukaryota</taxon>
        <taxon>Fungi</taxon>
        <taxon>Dikarya</taxon>
        <taxon>Ascomycota</taxon>
        <taxon>Pezizomycotina</taxon>
        <taxon>Sordariomycetes</taxon>
        <taxon>Hypocreomycetidae</taxon>
        <taxon>Hypocreales</taxon>
        <taxon>Hypocreaceae</taxon>
        <taxon>Trichoderma</taxon>
    </lineage>
</organism>
<sequence>MSLSSRLSRISRPGLFLSHFHSHLHLNLQLQQRIASLGSSRLDRGRDALLRKVYAPFAGLAKGSPEYTALSALWHGLGRLTSNQEMAIDMATPTCSSHMLISLTISTTGKGPSRCRPARPSAALSPNVRIISVAIEDNKLHLGDSVTLNGHLNNSLPHLTSMTAAELSHAPLPDKLPYETPRTAGITEGKRRCLSSVLLKDTRSGDVYRHAWGKRVSLGDCRSAPIAAKSNPLRIFPYHDELKTFGLRKMTSQHDVSR</sequence>
<gene>
    <name evidence="1" type="ORF">CCMA1212_001226</name>
</gene>
<accession>A0ABY2HH38</accession>
<reference evidence="1 2" key="1">
    <citation type="submission" date="2018-01" db="EMBL/GenBank/DDBJ databases">
        <title>Genome characterization of the sugarcane-associated fungus Trichoderma ghanense CCMA-1212 and their application in lignocelulose bioconversion.</title>
        <authorList>
            <person name="Steindorff A.S."/>
            <person name="Mendes T.D."/>
            <person name="Vilela E.S.D."/>
            <person name="Rodrigues D.S."/>
            <person name="Formighieri E.F."/>
            <person name="Melo I.S."/>
            <person name="Favaro L.C.L."/>
        </authorList>
    </citation>
    <scope>NUCLEOTIDE SEQUENCE [LARGE SCALE GENOMIC DNA]</scope>
    <source>
        <strain evidence="1 2">CCMA-1212</strain>
    </source>
</reference>
<proteinExistence type="predicted"/>
<keyword evidence="2" id="KW-1185">Reference proteome</keyword>
<dbReference type="RefSeq" id="XP_073563510.1">
    <property type="nucleotide sequence ID" value="XM_073698660.1"/>
</dbReference>
<comment type="caution">
    <text evidence="1">The sequence shown here is derived from an EMBL/GenBank/DDBJ whole genome shotgun (WGS) entry which is preliminary data.</text>
</comment>
<protein>
    <submittedName>
        <fullName evidence="1">Uncharacterized protein</fullName>
    </submittedName>
</protein>
<evidence type="ECO:0000313" key="2">
    <source>
        <dbReference type="Proteomes" id="UP001642720"/>
    </source>
</evidence>
<dbReference type="Proteomes" id="UP001642720">
    <property type="component" value="Unassembled WGS sequence"/>
</dbReference>
<name>A0ABY2HH38_9HYPO</name>
<dbReference type="GeneID" id="300573110"/>